<keyword evidence="2" id="KW-1185">Reference proteome</keyword>
<dbReference type="AlphaFoldDB" id="A0A6H5G1H6"/>
<gene>
    <name evidence="1" type="ORF">NTEN_LOCUS2775</name>
</gene>
<organism evidence="1 2">
    <name type="scientific">Nesidiocoris tenuis</name>
    <dbReference type="NCBI Taxonomy" id="355587"/>
    <lineage>
        <taxon>Eukaryota</taxon>
        <taxon>Metazoa</taxon>
        <taxon>Ecdysozoa</taxon>
        <taxon>Arthropoda</taxon>
        <taxon>Hexapoda</taxon>
        <taxon>Insecta</taxon>
        <taxon>Pterygota</taxon>
        <taxon>Neoptera</taxon>
        <taxon>Paraneoptera</taxon>
        <taxon>Hemiptera</taxon>
        <taxon>Heteroptera</taxon>
        <taxon>Panheteroptera</taxon>
        <taxon>Cimicomorpha</taxon>
        <taxon>Miridae</taxon>
        <taxon>Dicyphina</taxon>
        <taxon>Nesidiocoris</taxon>
    </lineage>
</organism>
<evidence type="ECO:0000313" key="1">
    <source>
        <dbReference type="EMBL" id="CAA9996186.1"/>
    </source>
</evidence>
<protein>
    <submittedName>
        <fullName evidence="1">Uncharacterized protein</fullName>
    </submittedName>
</protein>
<dbReference type="Proteomes" id="UP000479000">
    <property type="component" value="Unassembled WGS sequence"/>
</dbReference>
<dbReference type="EMBL" id="CADCXU010004455">
    <property type="protein sequence ID" value="CAA9996186.1"/>
    <property type="molecule type" value="Genomic_DNA"/>
</dbReference>
<sequence length="97" mass="11266">MNSNNNYKPTCNSKFLRIITSEISHANGNVQARRRRQSISEDPASYIWTDLSPLQLLQWLGSVRRRSTDFRLAKYSNCIRTSSSPNRGWIHGLRWPS</sequence>
<proteinExistence type="predicted"/>
<evidence type="ECO:0000313" key="2">
    <source>
        <dbReference type="Proteomes" id="UP000479000"/>
    </source>
</evidence>
<name>A0A6H5G1H6_9HEMI</name>
<accession>A0A6H5G1H6</accession>
<reference evidence="1 2" key="1">
    <citation type="submission" date="2020-02" db="EMBL/GenBank/DDBJ databases">
        <authorList>
            <person name="Ferguson B K."/>
        </authorList>
    </citation>
    <scope>NUCLEOTIDE SEQUENCE [LARGE SCALE GENOMIC DNA]</scope>
</reference>